<dbReference type="SUPFAM" id="SSF144091">
    <property type="entry name" value="Rhomboid-like"/>
    <property type="match status" value="1"/>
</dbReference>
<feature type="transmembrane region" description="Helical" evidence="5">
    <location>
        <begin position="124"/>
        <end position="144"/>
    </location>
</feature>
<proteinExistence type="predicted"/>
<organism evidence="6 7">
    <name type="scientific">Rubritalea spongiae</name>
    <dbReference type="NCBI Taxonomy" id="430797"/>
    <lineage>
        <taxon>Bacteria</taxon>
        <taxon>Pseudomonadati</taxon>
        <taxon>Verrucomicrobiota</taxon>
        <taxon>Verrucomicrobiia</taxon>
        <taxon>Verrucomicrobiales</taxon>
        <taxon>Rubritaleaceae</taxon>
        <taxon>Rubritalea</taxon>
    </lineage>
</organism>
<feature type="transmembrane region" description="Helical" evidence="5">
    <location>
        <begin position="151"/>
        <end position="173"/>
    </location>
</feature>
<feature type="transmembrane region" description="Helical" evidence="5">
    <location>
        <begin position="54"/>
        <end position="85"/>
    </location>
</feature>
<evidence type="ECO:0000313" key="6">
    <source>
        <dbReference type="EMBL" id="MFD2274987.1"/>
    </source>
</evidence>
<feature type="transmembrane region" description="Helical" evidence="5">
    <location>
        <begin position="97"/>
        <end position="118"/>
    </location>
</feature>
<evidence type="ECO:0000256" key="4">
    <source>
        <dbReference type="ARBA" id="ARBA00023136"/>
    </source>
</evidence>
<protein>
    <recommendedName>
        <fullName evidence="8">Rhomboid family intramembrane serine protease</fullName>
    </recommendedName>
</protein>
<evidence type="ECO:0000256" key="3">
    <source>
        <dbReference type="ARBA" id="ARBA00022989"/>
    </source>
</evidence>
<evidence type="ECO:0000313" key="7">
    <source>
        <dbReference type="Proteomes" id="UP001597297"/>
    </source>
</evidence>
<gene>
    <name evidence="6" type="ORF">ACFSQZ_00765</name>
</gene>
<sequence>MLNQLERQFGSWAIPGLIRYLALLFVGVFLLTAINPAFAETLDFDWSKITDGEWWRLLSFIFAPQIDSLSVFAVIFMIFGTMLMFSFSDGLEQQWGIFRTNLFVYWGILSAMLANILYGAVWDVQFGLSGIYLGASILFAFATYNPKYTIMVFMIIPCPIWILAALAGAPMLLSAITSPFHGLFVAICISNYLIIAIPMLLRSSKHRSSTKARRKKFKAYQTSDNQPFHTCHVCGANDISNPEKTFRVGKDGNDYCEEHLPQ</sequence>
<dbReference type="RefSeq" id="WP_377096145.1">
    <property type="nucleotide sequence ID" value="NZ_JBHSJM010000001.1"/>
</dbReference>
<name>A0ABW5DYA4_9BACT</name>
<keyword evidence="7" id="KW-1185">Reference proteome</keyword>
<keyword evidence="3 5" id="KW-1133">Transmembrane helix</keyword>
<feature type="transmembrane region" description="Helical" evidence="5">
    <location>
        <begin position="12"/>
        <end position="34"/>
    </location>
</feature>
<evidence type="ECO:0000256" key="2">
    <source>
        <dbReference type="ARBA" id="ARBA00022692"/>
    </source>
</evidence>
<dbReference type="EMBL" id="JBHUJC010000001">
    <property type="protein sequence ID" value="MFD2274987.1"/>
    <property type="molecule type" value="Genomic_DNA"/>
</dbReference>
<keyword evidence="4 5" id="KW-0472">Membrane</keyword>
<dbReference type="InterPro" id="IPR035952">
    <property type="entry name" value="Rhomboid-like_sf"/>
</dbReference>
<dbReference type="Gene3D" id="1.20.1540.10">
    <property type="entry name" value="Rhomboid-like"/>
    <property type="match status" value="1"/>
</dbReference>
<keyword evidence="2 5" id="KW-0812">Transmembrane</keyword>
<comment type="caution">
    <text evidence="6">The sequence shown here is derived from an EMBL/GenBank/DDBJ whole genome shotgun (WGS) entry which is preliminary data.</text>
</comment>
<comment type="subcellular location">
    <subcellularLocation>
        <location evidence="1">Membrane</location>
        <topology evidence="1">Multi-pass membrane protein</topology>
    </subcellularLocation>
</comment>
<reference evidence="7" key="1">
    <citation type="journal article" date="2019" name="Int. J. Syst. Evol. Microbiol.">
        <title>The Global Catalogue of Microorganisms (GCM) 10K type strain sequencing project: providing services to taxonomists for standard genome sequencing and annotation.</title>
        <authorList>
            <consortium name="The Broad Institute Genomics Platform"/>
            <consortium name="The Broad Institute Genome Sequencing Center for Infectious Disease"/>
            <person name="Wu L."/>
            <person name="Ma J."/>
        </authorList>
    </citation>
    <scope>NUCLEOTIDE SEQUENCE [LARGE SCALE GENOMIC DNA]</scope>
    <source>
        <strain evidence="7">JCM 16545</strain>
    </source>
</reference>
<feature type="transmembrane region" description="Helical" evidence="5">
    <location>
        <begin position="179"/>
        <end position="201"/>
    </location>
</feature>
<evidence type="ECO:0008006" key="8">
    <source>
        <dbReference type="Google" id="ProtNLM"/>
    </source>
</evidence>
<dbReference type="Proteomes" id="UP001597297">
    <property type="component" value="Unassembled WGS sequence"/>
</dbReference>
<evidence type="ECO:0000256" key="5">
    <source>
        <dbReference type="SAM" id="Phobius"/>
    </source>
</evidence>
<accession>A0ABW5DYA4</accession>
<evidence type="ECO:0000256" key="1">
    <source>
        <dbReference type="ARBA" id="ARBA00004141"/>
    </source>
</evidence>